<accession>A0ABS4UMJ1</accession>
<dbReference type="Pfam" id="PF01636">
    <property type="entry name" value="APH"/>
    <property type="match status" value="1"/>
</dbReference>
<dbReference type="EMBL" id="JAGINT010000001">
    <property type="protein sequence ID" value="MBP2352862.1"/>
    <property type="molecule type" value="Genomic_DNA"/>
</dbReference>
<evidence type="ECO:0000259" key="1">
    <source>
        <dbReference type="Pfam" id="PF01636"/>
    </source>
</evidence>
<dbReference type="PANTHER" id="PTHR21310">
    <property type="entry name" value="AMINOGLYCOSIDE PHOSPHOTRANSFERASE-RELATED-RELATED"/>
    <property type="match status" value="1"/>
</dbReference>
<comment type="caution">
    <text evidence="2">The sequence shown here is derived from an EMBL/GenBank/DDBJ whole genome shotgun (WGS) entry which is preliminary data.</text>
</comment>
<evidence type="ECO:0000313" key="3">
    <source>
        <dbReference type="Proteomes" id="UP000755585"/>
    </source>
</evidence>
<dbReference type="PANTHER" id="PTHR21310:SF42">
    <property type="entry name" value="BIFUNCTIONAL AAC_APH"/>
    <property type="match status" value="1"/>
</dbReference>
<dbReference type="CDD" id="cd05155">
    <property type="entry name" value="APH_ChoK_like_1"/>
    <property type="match status" value="1"/>
</dbReference>
<evidence type="ECO:0000313" key="2">
    <source>
        <dbReference type="EMBL" id="MBP2352862.1"/>
    </source>
</evidence>
<dbReference type="Proteomes" id="UP000755585">
    <property type="component" value="Unassembled WGS sequence"/>
</dbReference>
<protein>
    <submittedName>
        <fullName evidence="2">Aminoglycoside phosphotransferase (APT) family kinase protein</fullName>
    </submittedName>
</protein>
<feature type="domain" description="Aminoglycoside phosphotransferase" evidence="1">
    <location>
        <begin position="42"/>
        <end position="268"/>
    </location>
</feature>
<dbReference type="GO" id="GO:0016301">
    <property type="term" value="F:kinase activity"/>
    <property type="evidence" value="ECO:0007669"/>
    <property type="project" value="UniProtKB-KW"/>
</dbReference>
<dbReference type="Gene3D" id="3.30.200.20">
    <property type="entry name" value="Phosphorylase Kinase, domain 1"/>
    <property type="match status" value="1"/>
</dbReference>
<dbReference type="SUPFAM" id="SSF56112">
    <property type="entry name" value="Protein kinase-like (PK-like)"/>
    <property type="match status" value="1"/>
</dbReference>
<reference evidence="2 3" key="1">
    <citation type="submission" date="2021-03" db="EMBL/GenBank/DDBJ databases">
        <title>Sequencing the genomes of 1000 actinobacteria strains.</title>
        <authorList>
            <person name="Klenk H.-P."/>
        </authorList>
    </citation>
    <scope>NUCLEOTIDE SEQUENCE [LARGE SCALE GENOMIC DNA]</scope>
    <source>
        <strain evidence="2 3">DSM 18824</strain>
    </source>
</reference>
<keyword evidence="2" id="KW-0418">Kinase</keyword>
<proteinExistence type="predicted"/>
<dbReference type="InterPro" id="IPR051678">
    <property type="entry name" value="AGP_Transferase"/>
</dbReference>
<keyword evidence="3" id="KW-1185">Reference proteome</keyword>
<dbReference type="InterPro" id="IPR002575">
    <property type="entry name" value="Aminoglycoside_PTrfase"/>
</dbReference>
<gene>
    <name evidence="2" type="ORF">JOF29_003945</name>
</gene>
<dbReference type="Gene3D" id="3.90.1200.10">
    <property type="match status" value="1"/>
</dbReference>
<dbReference type="InterPro" id="IPR011009">
    <property type="entry name" value="Kinase-like_dom_sf"/>
</dbReference>
<keyword evidence="2" id="KW-0808">Transferase</keyword>
<sequence length="307" mass="34129">MSETPDLGPVPERIEIEAAQVRRLVAEQFPQWTALAVRPVDNGGWDNRTFHLGADMVVRMPSAAEYAQAVEKEHRWLPVFAPLLPLPIPVPLAQGEPTSAYPHPWSIYQWLDGVTATADRIADPVQFALDLAGFLVALQRVDATDGPQPGIHNWYRGGTLRTYDENAQAAFEELEAYVDVELAREIWANSVDARWDRVDRWFHGDVAEGNLLLENGQLSAVIDFGTCGVGDPACDLAIAWTLLTADGRQAFRNRLSVDDPTWARGRGWALWKALATYRSTYDDSEDAETAAGAKHVLDEIFAEYQDS</sequence>
<dbReference type="RefSeq" id="WP_245357670.1">
    <property type="nucleotide sequence ID" value="NZ_BAAAVU010000014.1"/>
</dbReference>
<name>A0ABS4UMJ1_9ACTN</name>
<organism evidence="2 3">
    <name type="scientific">Kribbella aluminosa</name>
    <dbReference type="NCBI Taxonomy" id="416017"/>
    <lineage>
        <taxon>Bacteria</taxon>
        <taxon>Bacillati</taxon>
        <taxon>Actinomycetota</taxon>
        <taxon>Actinomycetes</taxon>
        <taxon>Propionibacteriales</taxon>
        <taxon>Kribbellaceae</taxon>
        <taxon>Kribbella</taxon>
    </lineage>
</organism>